<keyword evidence="3" id="KW-0804">Transcription</keyword>
<evidence type="ECO:0000313" key="9">
    <source>
        <dbReference type="Proteomes" id="UP000091956"/>
    </source>
</evidence>
<evidence type="ECO:0000256" key="2">
    <source>
        <dbReference type="ARBA" id="ARBA00023015"/>
    </source>
</evidence>
<dbReference type="SUPFAM" id="SSF57701">
    <property type="entry name" value="Zn2/Cys6 DNA-binding domain"/>
    <property type="match status" value="1"/>
</dbReference>
<protein>
    <recommendedName>
        <fullName evidence="7">Zn(2)-C6 fungal-type domain-containing protein</fullName>
    </recommendedName>
</protein>
<dbReference type="GO" id="GO:0000435">
    <property type="term" value="P:positive regulation of transcription from RNA polymerase II promoter by galactose"/>
    <property type="evidence" value="ECO:0007669"/>
    <property type="project" value="TreeGrafter"/>
</dbReference>
<dbReference type="Proteomes" id="UP000091956">
    <property type="component" value="Unassembled WGS sequence"/>
</dbReference>
<dbReference type="OrthoDB" id="47007at2759"/>
<sequence>MSDALRRVTPESRRRTKKACITCQTKKLKCNGLQPCASCSSRSNQCIYSPDGARSQAKHQARQSTASTQPNYHSNPIPQLPLPSPRPGNGNLTDSQLENNIRLNHPPLASSRREGNSEPSSQQSAQTHRQRQISQYPSPGINVASPELPHLTQARSGGRPAAEASWSTSQGKDERESLSEQSRMLLDGKGRLLYLGDSASLSYLDTIRRLVESTLGPSEFTRDKHKQRILEGLISTARPTHVLPDREAGEFLVDSFFSNTVGIIYIFDREAFSLEVAKIYENPLQTEQSRLSILNLVFAVGLQGTKSSSAHSFRESQILKRLDGGNTERAEMFYLNATHLNDPVSGFEDGDITSIQALLLITVFMLTIAKRNSAWAYLGMAVRSAYALGLHRKQTAFAFSDAEQRVRKNVWRSLYVMDCFLSAMLGRPNGINSRDAADFFDDTEEDLSSDLSTPSSDALELAALTASVRASCLVADILSNVYAERKISVKLAHQISAKFQAWKNSLPPILHWQNISLPNEDPRITLAQLHVNLGYFHSIILLTRPFLLQKIINEIRAPSGSQTPRSETGSEKAEPFPGACVRSALYSIDAVQLALLKRALPLRDPFVIYWLFAASLIIFSNGFCTVYGDKAHAMQTALNLHRYLAELDPVARRNLQILNAFKDAIACDTVVRVAPTMGKAAGEDIFSAFFGGSQSGPSTGLGADGSMGNTIQATGMPPGAEWHGYQAQGMCSSRPEIMMRPAADLTGTGISPPDYSLDFDAFLTSVSSDQAYAQDMWMPLYGTMGV</sequence>
<evidence type="ECO:0000313" key="8">
    <source>
        <dbReference type="EMBL" id="OBU01359.1"/>
    </source>
</evidence>
<proteinExistence type="predicted"/>
<keyword evidence="2" id="KW-0805">Transcription regulation</keyword>
<dbReference type="GO" id="GO:0006351">
    <property type="term" value="P:DNA-templated transcription"/>
    <property type="evidence" value="ECO:0007669"/>
    <property type="project" value="InterPro"/>
</dbReference>
<evidence type="ECO:0000256" key="4">
    <source>
        <dbReference type="ARBA" id="ARBA00023242"/>
    </source>
</evidence>
<dbReference type="GO" id="GO:0000978">
    <property type="term" value="F:RNA polymerase II cis-regulatory region sequence-specific DNA binding"/>
    <property type="evidence" value="ECO:0007669"/>
    <property type="project" value="TreeGrafter"/>
</dbReference>
<feature type="compositionally biased region" description="Polar residues" evidence="5">
    <location>
        <begin position="117"/>
        <end position="137"/>
    </location>
</feature>
<dbReference type="GO" id="GO:0005634">
    <property type="term" value="C:nucleus"/>
    <property type="evidence" value="ECO:0007669"/>
    <property type="project" value="TreeGrafter"/>
</dbReference>
<reference evidence="9" key="2">
    <citation type="journal article" date="2018" name="Nat. Commun.">
        <title>Extreme sensitivity to ultraviolet light in the fungal pathogen causing white-nose syndrome of bats.</title>
        <authorList>
            <person name="Palmer J.M."/>
            <person name="Drees K.P."/>
            <person name="Foster J.T."/>
            <person name="Lindner D.L."/>
        </authorList>
    </citation>
    <scope>NUCLEOTIDE SEQUENCE [LARGE SCALE GENOMIC DNA]</scope>
    <source>
        <strain evidence="9">UAMH 10579</strain>
    </source>
</reference>
<feature type="compositionally biased region" description="Polar residues" evidence="5">
    <location>
        <begin position="62"/>
        <end position="74"/>
    </location>
</feature>
<dbReference type="RefSeq" id="XP_018135091.1">
    <property type="nucleotide sequence ID" value="XM_018269547.2"/>
</dbReference>
<dbReference type="EMBL" id="KV460206">
    <property type="protein sequence ID" value="OBU01359.1"/>
    <property type="molecule type" value="Genomic_DNA"/>
</dbReference>
<dbReference type="InterPro" id="IPR036864">
    <property type="entry name" value="Zn2-C6_fun-type_DNA-bd_sf"/>
</dbReference>
<feature type="compositionally biased region" description="Polar residues" evidence="5">
    <location>
        <begin position="90"/>
        <end position="102"/>
    </location>
</feature>
<organism evidence="8 9">
    <name type="scientific">Pseudogymnoascus verrucosus</name>
    <dbReference type="NCBI Taxonomy" id="342668"/>
    <lineage>
        <taxon>Eukaryota</taxon>
        <taxon>Fungi</taxon>
        <taxon>Dikarya</taxon>
        <taxon>Ascomycota</taxon>
        <taxon>Pezizomycotina</taxon>
        <taxon>Leotiomycetes</taxon>
        <taxon>Thelebolales</taxon>
        <taxon>Thelebolaceae</taxon>
        <taxon>Pseudogymnoascus</taxon>
    </lineage>
</organism>
<dbReference type="PANTHER" id="PTHR47424:SF9">
    <property type="entry name" value="TAH-2"/>
    <property type="match status" value="1"/>
</dbReference>
<reference evidence="8 9" key="1">
    <citation type="submission" date="2016-03" db="EMBL/GenBank/DDBJ databases">
        <title>Comparative genomics of Pseudogymnoascus destructans, the fungus causing white-nose syndrome of bats.</title>
        <authorList>
            <person name="Palmer J.M."/>
            <person name="Drees K.P."/>
            <person name="Foster J.T."/>
            <person name="Lindner D.L."/>
        </authorList>
    </citation>
    <scope>NUCLEOTIDE SEQUENCE [LARGE SCALE GENOMIC DNA]</scope>
    <source>
        <strain evidence="8 9">UAMH 10579</strain>
    </source>
</reference>
<dbReference type="GO" id="GO:0008270">
    <property type="term" value="F:zinc ion binding"/>
    <property type="evidence" value="ECO:0007669"/>
    <property type="project" value="InterPro"/>
</dbReference>
<dbReference type="AlphaFoldDB" id="A0A2P2SWZ6"/>
<dbReference type="Gene3D" id="4.10.240.10">
    <property type="entry name" value="Zn(2)-C6 fungal-type DNA-binding domain"/>
    <property type="match status" value="1"/>
</dbReference>
<feature type="transmembrane region" description="Helical" evidence="6">
    <location>
        <begin position="607"/>
        <end position="628"/>
    </location>
</feature>
<keyword evidence="4" id="KW-0539">Nucleus</keyword>
<keyword evidence="6" id="KW-0472">Membrane</keyword>
<evidence type="ECO:0000256" key="1">
    <source>
        <dbReference type="ARBA" id="ARBA00022723"/>
    </source>
</evidence>
<dbReference type="SMART" id="SM00066">
    <property type="entry name" value="GAL4"/>
    <property type="match status" value="1"/>
</dbReference>
<feature type="region of interest" description="Disordered" evidence="5">
    <location>
        <begin position="55"/>
        <end position="181"/>
    </location>
</feature>
<dbReference type="PROSITE" id="PS50048">
    <property type="entry name" value="ZN2_CY6_FUNGAL_2"/>
    <property type="match status" value="1"/>
</dbReference>
<dbReference type="SMART" id="SM00906">
    <property type="entry name" value="Fungal_trans"/>
    <property type="match status" value="1"/>
</dbReference>
<dbReference type="STRING" id="342668.A0A2P2SWZ6"/>
<dbReference type="Pfam" id="PF04082">
    <property type="entry name" value="Fungal_trans"/>
    <property type="match status" value="1"/>
</dbReference>
<evidence type="ECO:0000259" key="7">
    <source>
        <dbReference type="PROSITE" id="PS50048"/>
    </source>
</evidence>
<dbReference type="InterPro" id="IPR007219">
    <property type="entry name" value="XnlR_reg_dom"/>
</dbReference>
<dbReference type="PANTHER" id="PTHR47424">
    <property type="entry name" value="REGULATORY PROTEIN GAL4"/>
    <property type="match status" value="1"/>
</dbReference>
<dbReference type="CDD" id="cd12148">
    <property type="entry name" value="fungal_TF_MHR"/>
    <property type="match status" value="1"/>
</dbReference>
<evidence type="ECO:0000256" key="3">
    <source>
        <dbReference type="ARBA" id="ARBA00023163"/>
    </source>
</evidence>
<gene>
    <name evidence="8" type="ORF">VE01_00012</name>
</gene>
<evidence type="ECO:0000256" key="6">
    <source>
        <dbReference type="SAM" id="Phobius"/>
    </source>
</evidence>
<accession>A0A2P2SWZ6</accession>
<dbReference type="InterPro" id="IPR051127">
    <property type="entry name" value="Fungal_SecMet_Regulators"/>
</dbReference>
<keyword evidence="9" id="KW-1185">Reference proteome</keyword>
<keyword evidence="6" id="KW-0812">Transmembrane</keyword>
<dbReference type="CDD" id="cd00067">
    <property type="entry name" value="GAL4"/>
    <property type="match status" value="1"/>
</dbReference>
<evidence type="ECO:0000256" key="5">
    <source>
        <dbReference type="SAM" id="MobiDB-lite"/>
    </source>
</evidence>
<feature type="domain" description="Zn(2)-C6 fungal-type" evidence="7">
    <location>
        <begin position="19"/>
        <end position="48"/>
    </location>
</feature>
<keyword evidence="1" id="KW-0479">Metal-binding</keyword>
<dbReference type="GeneID" id="28833398"/>
<dbReference type="InterPro" id="IPR001138">
    <property type="entry name" value="Zn2Cys6_DnaBD"/>
</dbReference>
<name>A0A2P2SWZ6_9PEZI</name>
<keyword evidence="6" id="KW-1133">Transmembrane helix</keyword>
<dbReference type="GO" id="GO:0000981">
    <property type="term" value="F:DNA-binding transcription factor activity, RNA polymerase II-specific"/>
    <property type="evidence" value="ECO:0007669"/>
    <property type="project" value="InterPro"/>
</dbReference>
<dbReference type="Pfam" id="PF00172">
    <property type="entry name" value="Zn_clus"/>
    <property type="match status" value="1"/>
</dbReference>